<evidence type="ECO:0000259" key="1">
    <source>
        <dbReference type="Pfam" id="PF00717"/>
    </source>
</evidence>
<dbReference type="EMBL" id="AAGDOF010000063">
    <property type="protein sequence ID" value="EBM7377079.1"/>
    <property type="molecule type" value="Genomic_DNA"/>
</dbReference>
<dbReference type="SUPFAM" id="SSF51306">
    <property type="entry name" value="LexA/Signal peptidase"/>
    <property type="match status" value="1"/>
</dbReference>
<dbReference type="EMBL" id="AAGZYR010000006">
    <property type="protein sequence ID" value="EBT8034441.1"/>
    <property type="molecule type" value="Genomic_DNA"/>
</dbReference>
<name>A0A0X8NI74_SALER</name>
<dbReference type="InterPro" id="IPR050077">
    <property type="entry name" value="LexA_repressor"/>
</dbReference>
<dbReference type="Proteomes" id="UP000839922">
    <property type="component" value="Unassembled WGS sequence"/>
</dbReference>
<evidence type="ECO:0000313" key="3">
    <source>
        <dbReference type="EMBL" id="EBM7377079.1"/>
    </source>
</evidence>
<dbReference type="InterPro" id="IPR036286">
    <property type="entry name" value="LexA/Signal_pep-like_sf"/>
</dbReference>
<reference evidence="11" key="1">
    <citation type="submission" date="2015-12" db="EMBL/GenBank/DDBJ databases">
        <title>FDA database for Regulatory Grade Microbial Sequences (FDA-ARGOS): Supporting development and validation of Infectious Disease Dx tests.</title>
        <authorList>
            <person name="Pirone C."/>
            <person name="Hoffmann M."/>
            <person name="Muruvanda T."/>
            <person name="Allard M."/>
            <person name="Evans P."/>
            <person name="Tallon L."/>
            <person name="Sadzewicz L."/>
            <person name="Sengamalay N."/>
            <person name="Ott S."/>
            <person name="Godinez A."/>
            <person name="Nagaraj S."/>
            <person name="Nadendla S."/>
            <person name="Sichtig H."/>
        </authorList>
    </citation>
    <scope>NUCLEOTIDE SEQUENCE [LARGE SCALE GENOMIC DNA]</scope>
    <source>
        <strain evidence="11">LT2</strain>
    </source>
</reference>
<dbReference type="CDD" id="cd06529">
    <property type="entry name" value="S24_LexA-like"/>
    <property type="match status" value="1"/>
</dbReference>
<dbReference type="Proteomes" id="UP000885317">
    <property type="component" value="Unassembled WGS sequence"/>
</dbReference>
<evidence type="ECO:0000313" key="4">
    <source>
        <dbReference type="EMBL" id="EBN9541475.1"/>
    </source>
</evidence>
<reference evidence="3" key="4">
    <citation type="submission" date="2018-09" db="EMBL/GenBank/DDBJ databases">
        <authorList>
            <consortium name="PulseNet: The National Subtyping Network for Foodborne Disease Surveillance"/>
            <person name="Tarr C.L."/>
            <person name="Trees E."/>
            <person name="Katz L.S."/>
            <person name="Carleton-Romer H.A."/>
            <person name="Stroika S."/>
            <person name="Kucerova Z."/>
            <person name="Roache K.F."/>
            <person name="Sabol A.L."/>
            <person name="Besser J."/>
            <person name="Gerner-Smidt P."/>
        </authorList>
    </citation>
    <scope>NUCLEOTIDE SEQUENCE [LARGE SCALE GENOMIC DNA]</scope>
    <source>
        <strain evidence="6">2015AM-1378</strain>
        <strain evidence="3">PNUSAS052182</strain>
        <strain evidence="4">PNUSAS052603</strain>
        <strain evidence="8">PNUSAS056479</strain>
        <strain evidence="9">PNUSAS058308</strain>
        <strain evidence="7">PNUSAS109059</strain>
    </source>
</reference>
<dbReference type="PANTHER" id="PTHR33516:SF2">
    <property type="entry name" value="LEXA REPRESSOR-RELATED"/>
    <property type="match status" value="1"/>
</dbReference>
<protein>
    <submittedName>
        <fullName evidence="2">DNA polymerase V</fullName>
    </submittedName>
    <submittedName>
        <fullName evidence="3">LexA family transcriptional regulator</fullName>
    </submittedName>
</protein>
<gene>
    <name evidence="5" type="ORF">AIY46_22300</name>
    <name evidence="2" type="ORF">AL463_16270</name>
    <name evidence="6" type="ORF">CQW68_12320</name>
    <name evidence="3" type="ORF">D3346_21655</name>
    <name evidence="4" type="ORF">D3Q81_12770</name>
    <name evidence="9" type="ORF">EAW95_12990</name>
    <name evidence="8" type="ORF">EBH50_20720</name>
    <name evidence="10" type="ORF">FJR52_11725</name>
    <name evidence="7" type="ORF">GCH85_14405</name>
</gene>
<dbReference type="EMBL" id="RUTY01000027">
    <property type="protein sequence ID" value="MLE32327.1"/>
    <property type="molecule type" value="Genomic_DNA"/>
</dbReference>
<dbReference type="OMA" id="GEFDDCP"/>
<evidence type="ECO:0000313" key="12">
    <source>
        <dbReference type="Proteomes" id="UP000320817"/>
    </source>
</evidence>
<dbReference type="PANTHER" id="PTHR33516">
    <property type="entry name" value="LEXA REPRESSOR"/>
    <property type="match status" value="1"/>
</dbReference>
<evidence type="ECO:0000313" key="11">
    <source>
        <dbReference type="Proteomes" id="UP000055793"/>
    </source>
</evidence>
<dbReference type="Proteomes" id="UP000055793">
    <property type="component" value="Chromosome"/>
</dbReference>
<dbReference type="Proteomes" id="UP000839918">
    <property type="component" value="Unassembled WGS sequence"/>
</dbReference>
<dbReference type="EMBL" id="CP014051">
    <property type="protein sequence ID" value="AMG28814.2"/>
    <property type="molecule type" value="Genomic_DNA"/>
</dbReference>
<evidence type="ECO:0000313" key="5">
    <source>
        <dbReference type="EMBL" id="EBQ7136660.1"/>
    </source>
</evidence>
<evidence type="ECO:0000313" key="7">
    <source>
        <dbReference type="EMBL" id="EDG1740857.1"/>
    </source>
</evidence>
<dbReference type="Pfam" id="PF00717">
    <property type="entry name" value="Peptidase_S24"/>
    <property type="match status" value="1"/>
</dbReference>
<evidence type="ECO:0000313" key="2">
    <source>
        <dbReference type="EMBL" id="AMG28814.2"/>
    </source>
</evidence>
<evidence type="ECO:0000313" key="8">
    <source>
        <dbReference type="EMBL" id="MLE32327.1"/>
    </source>
</evidence>
<dbReference type="Gene3D" id="2.10.109.10">
    <property type="entry name" value="Umud Fragment, subunit A"/>
    <property type="match status" value="1"/>
</dbReference>
<dbReference type="InterPro" id="IPR039418">
    <property type="entry name" value="LexA-like"/>
</dbReference>
<dbReference type="Proteomes" id="UP000320817">
    <property type="component" value="Unassembled WGS sequence"/>
</dbReference>
<reference evidence="10 12" key="5">
    <citation type="submission" date="2019-06" db="EMBL/GenBank/DDBJ databases">
        <title>Comparative genome anaysis of Salmonella and Staphylococcus aureus isolated from China.</title>
        <authorList>
            <person name="Li L."/>
        </authorList>
    </citation>
    <scope>NUCLEOTIDE SEQUENCE [LARGE SCALE GENOMIC DNA]</scope>
    <source>
        <strain evidence="10 12">GSJ/2017-Sal.-008</strain>
    </source>
</reference>
<dbReference type="EMBL" id="AAGPWX010000027">
    <property type="protein sequence ID" value="EBQ7136660.1"/>
    <property type="molecule type" value="Genomic_DNA"/>
</dbReference>
<dbReference type="Proteomes" id="UP000839925">
    <property type="component" value="Unassembled WGS sequence"/>
</dbReference>
<accession>A0A0X8NI74</accession>
<evidence type="ECO:0000313" key="9">
    <source>
        <dbReference type="EMBL" id="MMP88936.1"/>
    </source>
</evidence>
<dbReference type="Proteomes" id="UP000839917">
    <property type="component" value="Unassembled WGS sequence"/>
</dbReference>
<evidence type="ECO:0000313" key="6">
    <source>
        <dbReference type="EMBL" id="EBT8034441.1"/>
    </source>
</evidence>
<proteinExistence type="predicted"/>
<dbReference type="EMBL" id="VFRN01000007">
    <property type="protein sequence ID" value="TPP72354.1"/>
    <property type="molecule type" value="Genomic_DNA"/>
</dbReference>
<dbReference type="Proteomes" id="UP000839511">
    <property type="component" value="Unassembled WGS sequence"/>
</dbReference>
<evidence type="ECO:0000313" key="10">
    <source>
        <dbReference type="EMBL" id="TPP72354.1"/>
    </source>
</evidence>
<feature type="domain" description="Peptidase S24/S26A/S26B/S26C" evidence="1">
    <location>
        <begin position="36"/>
        <end position="118"/>
    </location>
</feature>
<dbReference type="EMBL" id="RVYY01000017">
    <property type="protein sequence ID" value="MMP88936.1"/>
    <property type="molecule type" value="Genomic_DNA"/>
</dbReference>
<sequence length="167" mass="18796">MKQANEWIEWYVTTFRDVSTQEGETYLSAVQSKRRTIAMGFPSPASDYVETRISLDQQLISQPAATYFMRASRSHFREGIIQGALLVVDASLSACDGSLLICAIDGEFRIKRYRTHPQPHLINLENGRKEALPEDGDGYNSSHAIFGVITYIINDARNAEFDDCPVM</sequence>
<dbReference type="Proteomes" id="UP000839920">
    <property type="component" value="Unassembled WGS sequence"/>
</dbReference>
<dbReference type="EMBL" id="AAGHGY010000009">
    <property type="protein sequence ID" value="EBN9541475.1"/>
    <property type="molecule type" value="Genomic_DNA"/>
</dbReference>
<reference evidence="5" key="3">
    <citation type="submission" date="2018-07" db="EMBL/GenBank/DDBJ databases">
        <authorList>
            <consortium name="GenomeTrakr network: Whole genome sequencing for foodborne pathogen traceback"/>
        </authorList>
    </citation>
    <scope>NUCLEOTIDE SEQUENCE [LARGE SCALE GENOMIC DNA]</scope>
    <source>
        <strain evidence="5">CFSAN036024</strain>
    </source>
</reference>
<dbReference type="AlphaFoldDB" id="A0A0X8NI74"/>
<dbReference type="InterPro" id="IPR015927">
    <property type="entry name" value="Peptidase_S24_S26A/B/C"/>
</dbReference>
<organism evidence="2 11">
    <name type="scientific">Salmonella enterica</name>
    <name type="common">Salmonella choleraesuis</name>
    <dbReference type="NCBI Taxonomy" id="28901"/>
    <lineage>
        <taxon>Bacteria</taxon>
        <taxon>Pseudomonadati</taxon>
        <taxon>Pseudomonadota</taxon>
        <taxon>Gammaproteobacteria</taxon>
        <taxon>Enterobacterales</taxon>
        <taxon>Enterobacteriaceae</taxon>
        <taxon>Salmonella</taxon>
    </lineage>
</organism>
<reference evidence="2" key="2">
    <citation type="submission" date="2017-12" db="EMBL/GenBank/DDBJ databases">
        <title>FDA database for Regulatory Grade Microbial Sequences (FDA-ARGOS): Supporting development and validation of Infectious Disease Dx tests.</title>
        <authorList>
            <person name="Pirone C."/>
            <person name="Hoffmann M."/>
            <person name="Muruvanda T."/>
            <person name="Allard M."/>
            <person name="Evans P."/>
            <person name="Tallon L."/>
            <person name="Sadzewicz L."/>
            <person name="Sengamalay N."/>
            <person name="Ott S."/>
            <person name="Godinez A."/>
            <person name="Nagaraj S."/>
            <person name="Vavikolanu K."/>
            <person name="Aluvathingal J."/>
            <person name="Nadendla S."/>
            <person name="Sichtig H."/>
        </authorList>
    </citation>
    <scope>NUCLEOTIDE SEQUENCE</scope>
    <source>
        <strain evidence="2">LT2</strain>
    </source>
</reference>
<dbReference type="RefSeq" id="WP_000806401.1">
    <property type="nucleotide sequence ID" value="NZ_CAIZAM010000395.1"/>
</dbReference>
<dbReference type="EMBL" id="AAMDFX010000013">
    <property type="protein sequence ID" value="EDG1740857.1"/>
    <property type="molecule type" value="Genomic_DNA"/>
</dbReference>